<dbReference type="PROSITE" id="PS50943">
    <property type="entry name" value="HTH_CROC1"/>
    <property type="match status" value="1"/>
</dbReference>
<evidence type="ECO:0000313" key="2">
    <source>
        <dbReference type="EMBL" id="VAX19104.1"/>
    </source>
</evidence>
<reference evidence="2" key="1">
    <citation type="submission" date="2018-06" db="EMBL/GenBank/DDBJ databases">
        <authorList>
            <person name="Zhirakovskaya E."/>
        </authorList>
    </citation>
    <scope>NUCLEOTIDE SEQUENCE</scope>
</reference>
<sequence length="127" mass="14670">MMAKVSGKTMERTSQNTVSFKDRLQFLMGTAKPYAWCKKVGIEKGLFQYYWQMGKIPKYDNLIKIRNYTGCSLDWLMTGEGEPFPDRIEDINSKVQSLMADVDDHIDRLGKQIVKLKKLKTGIKTLK</sequence>
<dbReference type="InterPro" id="IPR010982">
    <property type="entry name" value="Lambda_DNA-bd_dom_sf"/>
</dbReference>
<dbReference type="InterPro" id="IPR001387">
    <property type="entry name" value="Cro/C1-type_HTH"/>
</dbReference>
<dbReference type="AlphaFoldDB" id="A0A3B1C4Y1"/>
<proteinExistence type="predicted"/>
<dbReference type="InterPro" id="IPR010744">
    <property type="entry name" value="Phage_CI_N"/>
</dbReference>
<protein>
    <recommendedName>
        <fullName evidence="1">HTH cro/C1-type domain-containing protein</fullName>
    </recommendedName>
</protein>
<organism evidence="2">
    <name type="scientific">hydrothermal vent metagenome</name>
    <dbReference type="NCBI Taxonomy" id="652676"/>
    <lineage>
        <taxon>unclassified sequences</taxon>
        <taxon>metagenomes</taxon>
        <taxon>ecological metagenomes</taxon>
    </lineage>
</organism>
<accession>A0A3B1C4Y1</accession>
<feature type="domain" description="HTH cro/C1-type" evidence="1">
    <location>
        <begin position="55"/>
        <end position="76"/>
    </location>
</feature>
<name>A0A3B1C4Y1_9ZZZZ</name>
<dbReference type="Pfam" id="PF07022">
    <property type="entry name" value="Phage_CI_repr"/>
    <property type="match status" value="1"/>
</dbReference>
<evidence type="ECO:0000259" key="1">
    <source>
        <dbReference type="PROSITE" id="PS50943"/>
    </source>
</evidence>
<dbReference type="Gene3D" id="1.10.260.40">
    <property type="entry name" value="lambda repressor-like DNA-binding domains"/>
    <property type="match status" value="1"/>
</dbReference>
<gene>
    <name evidence="2" type="ORF">MNBD_NITROSPINAE01-1417</name>
</gene>
<dbReference type="GO" id="GO:0045892">
    <property type="term" value="P:negative regulation of DNA-templated transcription"/>
    <property type="evidence" value="ECO:0007669"/>
    <property type="project" value="InterPro"/>
</dbReference>
<dbReference type="GO" id="GO:0003677">
    <property type="term" value="F:DNA binding"/>
    <property type="evidence" value="ECO:0007669"/>
    <property type="project" value="InterPro"/>
</dbReference>
<dbReference type="EMBL" id="UOGC01000083">
    <property type="protein sequence ID" value="VAX19104.1"/>
    <property type="molecule type" value="Genomic_DNA"/>
</dbReference>